<feature type="domain" description="Integrase catalytic" evidence="10">
    <location>
        <begin position="677"/>
        <end position="825"/>
    </location>
</feature>
<dbReference type="InterPro" id="IPR043502">
    <property type="entry name" value="DNA/RNA_pol_sf"/>
</dbReference>
<evidence type="ECO:0000313" key="12">
    <source>
        <dbReference type="Proteomes" id="UP000069940"/>
    </source>
</evidence>
<dbReference type="PANTHER" id="PTHR37984:SF8">
    <property type="entry name" value="CCHC-TYPE DOMAIN-CONTAINING PROTEIN"/>
    <property type="match status" value="1"/>
</dbReference>
<dbReference type="SUPFAM" id="SSF53098">
    <property type="entry name" value="Ribonuclease H-like"/>
    <property type="match status" value="1"/>
</dbReference>
<reference evidence="12" key="1">
    <citation type="journal article" date="2015" name="Proc. Natl. Acad. Sci. U.S.A.">
        <title>Genome sequence of the Asian Tiger mosquito, Aedes albopictus, reveals insights into its biology, genetics, and evolution.</title>
        <authorList>
            <person name="Chen X.G."/>
            <person name="Jiang X."/>
            <person name="Gu J."/>
            <person name="Xu M."/>
            <person name="Wu Y."/>
            <person name="Deng Y."/>
            <person name="Zhang C."/>
            <person name="Bonizzoni M."/>
            <person name="Dermauw W."/>
            <person name="Vontas J."/>
            <person name="Armbruster P."/>
            <person name="Huang X."/>
            <person name="Yang Y."/>
            <person name="Zhang H."/>
            <person name="He W."/>
            <person name="Peng H."/>
            <person name="Liu Y."/>
            <person name="Wu K."/>
            <person name="Chen J."/>
            <person name="Lirakis M."/>
            <person name="Topalis P."/>
            <person name="Van Leeuwen T."/>
            <person name="Hall A.B."/>
            <person name="Jiang X."/>
            <person name="Thorpe C."/>
            <person name="Mueller R.L."/>
            <person name="Sun C."/>
            <person name="Waterhouse R.M."/>
            <person name="Yan G."/>
            <person name="Tu Z.J."/>
            <person name="Fang X."/>
            <person name="James A.A."/>
        </authorList>
    </citation>
    <scope>NUCLEOTIDE SEQUENCE [LARGE SCALE GENOMIC DNA]</scope>
    <source>
        <strain evidence="12">Foshan</strain>
    </source>
</reference>
<dbReference type="Pfam" id="PF17921">
    <property type="entry name" value="Integrase_H2C2"/>
    <property type="match status" value="1"/>
</dbReference>
<dbReference type="Pfam" id="PF00078">
    <property type="entry name" value="RVT_1"/>
    <property type="match status" value="1"/>
</dbReference>
<dbReference type="InterPro" id="IPR050951">
    <property type="entry name" value="Retrovirus_Pol_polyprotein"/>
</dbReference>
<keyword evidence="2" id="KW-0808">Transferase</keyword>
<dbReference type="RefSeq" id="XP_062702254.1">
    <property type="nucleotide sequence ID" value="XM_062846270.1"/>
</dbReference>
<dbReference type="Gene3D" id="3.30.70.270">
    <property type="match status" value="2"/>
</dbReference>
<evidence type="ECO:0000256" key="4">
    <source>
        <dbReference type="ARBA" id="ARBA00022722"/>
    </source>
</evidence>
<dbReference type="CDD" id="cd09274">
    <property type="entry name" value="RNase_HI_RT_Ty3"/>
    <property type="match status" value="1"/>
</dbReference>
<dbReference type="Gene3D" id="3.10.20.370">
    <property type="match status" value="1"/>
</dbReference>
<evidence type="ECO:0000256" key="2">
    <source>
        <dbReference type="ARBA" id="ARBA00022679"/>
    </source>
</evidence>
<evidence type="ECO:0000256" key="7">
    <source>
        <dbReference type="ARBA" id="ARBA00022918"/>
    </source>
</evidence>
<dbReference type="Pfam" id="PF00665">
    <property type="entry name" value="rve"/>
    <property type="match status" value="1"/>
</dbReference>
<dbReference type="SUPFAM" id="SSF56672">
    <property type="entry name" value="DNA/RNA polymerases"/>
    <property type="match status" value="1"/>
</dbReference>
<feature type="compositionally biased region" description="Low complexity" evidence="8">
    <location>
        <begin position="1050"/>
        <end position="1063"/>
    </location>
</feature>
<keyword evidence="5" id="KW-0255">Endonuclease</keyword>
<evidence type="ECO:0000256" key="3">
    <source>
        <dbReference type="ARBA" id="ARBA00022695"/>
    </source>
</evidence>
<dbReference type="Gene3D" id="3.30.420.10">
    <property type="entry name" value="Ribonuclease H-like superfamily/Ribonuclease H"/>
    <property type="match status" value="1"/>
</dbReference>
<keyword evidence="7" id="KW-0695">RNA-directed DNA polymerase</keyword>
<dbReference type="InterPro" id="IPR000477">
    <property type="entry name" value="RT_dom"/>
</dbReference>
<keyword evidence="6" id="KW-0378">Hydrolase</keyword>
<evidence type="ECO:0000259" key="9">
    <source>
        <dbReference type="PROSITE" id="PS50878"/>
    </source>
</evidence>
<dbReference type="PROSITE" id="PS50994">
    <property type="entry name" value="INTEGRASE"/>
    <property type="match status" value="1"/>
</dbReference>
<feature type="region of interest" description="Disordered" evidence="8">
    <location>
        <begin position="977"/>
        <end position="1015"/>
    </location>
</feature>
<keyword evidence="12" id="KW-1185">Reference proteome</keyword>
<dbReference type="PANTHER" id="PTHR37984">
    <property type="entry name" value="PROTEIN CBG26694"/>
    <property type="match status" value="1"/>
</dbReference>
<dbReference type="GeneID" id="109426615"/>
<feature type="domain" description="Reverse transcriptase" evidence="9">
    <location>
        <begin position="134"/>
        <end position="311"/>
    </location>
</feature>
<dbReference type="EC" id="2.7.7.49" evidence="1"/>
<organism evidence="11 12">
    <name type="scientific">Aedes albopictus</name>
    <name type="common">Asian tiger mosquito</name>
    <name type="synonym">Stegomyia albopicta</name>
    <dbReference type="NCBI Taxonomy" id="7160"/>
    <lineage>
        <taxon>Eukaryota</taxon>
        <taxon>Metazoa</taxon>
        <taxon>Ecdysozoa</taxon>
        <taxon>Arthropoda</taxon>
        <taxon>Hexapoda</taxon>
        <taxon>Insecta</taxon>
        <taxon>Pterygota</taxon>
        <taxon>Neoptera</taxon>
        <taxon>Endopterygota</taxon>
        <taxon>Diptera</taxon>
        <taxon>Nematocera</taxon>
        <taxon>Culicoidea</taxon>
        <taxon>Culicidae</taxon>
        <taxon>Culicinae</taxon>
        <taxon>Aedini</taxon>
        <taxon>Aedes</taxon>
        <taxon>Stegomyia</taxon>
    </lineage>
</organism>
<dbReference type="PROSITE" id="PS50878">
    <property type="entry name" value="RT_POL"/>
    <property type="match status" value="1"/>
</dbReference>
<proteinExistence type="predicted"/>
<dbReference type="CDD" id="cd01647">
    <property type="entry name" value="RT_LTR"/>
    <property type="match status" value="1"/>
</dbReference>
<evidence type="ECO:0000256" key="6">
    <source>
        <dbReference type="ARBA" id="ARBA00022801"/>
    </source>
</evidence>
<evidence type="ECO:0000313" key="11">
    <source>
        <dbReference type="EnsemblMetazoa" id="AALFPA23_001303.P38544"/>
    </source>
</evidence>
<feature type="region of interest" description="Disordered" evidence="8">
    <location>
        <begin position="1039"/>
        <end position="1067"/>
    </location>
</feature>
<keyword evidence="3" id="KW-0548">Nucleotidyltransferase</keyword>
<dbReference type="EnsemblMetazoa" id="AALFPA23_001303.R38545">
    <property type="protein sequence ID" value="AALFPA23_001303.P38545"/>
    <property type="gene ID" value="AALFPA23_001303"/>
</dbReference>
<protein>
    <recommendedName>
        <fullName evidence="1">RNA-directed DNA polymerase</fullName>
        <ecNumber evidence="1">2.7.7.49</ecNumber>
    </recommendedName>
</protein>
<dbReference type="InterPro" id="IPR012337">
    <property type="entry name" value="RNaseH-like_sf"/>
</dbReference>
<name>A0ABM1XNI2_AEDAL</name>
<dbReference type="EnsemblMetazoa" id="AALFPA23_001303.R38544">
    <property type="protein sequence ID" value="AALFPA23_001303.P38544"/>
    <property type="gene ID" value="AALFPA23_001303"/>
</dbReference>
<dbReference type="InterPro" id="IPR041588">
    <property type="entry name" value="Integrase_H2C2"/>
</dbReference>
<evidence type="ECO:0000256" key="5">
    <source>
        <dbReference type="ARBA" id="ARBA00022759"/>
    </source>
</evidence>
<dbReference type="Proteomes" id="UP000069940">
    <property type="component" value="Unassembled WGS sequence"/>
</dbReference>
<keyword evidence="4" id="KW-0540">Nuclease</keyword>
<evidence type="ECO:0000259" key="10">
    <source>
        <dbReference type="PROSITE" id="PS50994"/>
    </source>
</evidence>
<reference evidence="11" key="2">
    <citation type="submission" date="2025-05" db="UniProtKB">
        <authorList>
            <consortium name="EnsemblMetazoa"/>
        </authorList>
    </citation>
    <scope>IDENTIFICATION</scope>
    <source>
        <strain evidence="11">Foshan</strain>
    </source>
</reference>
<dbReference type="Gene3D" id="1.10.340.70">
    <property type="match status" value="1"/>
</dbReference>
<dbReference type="InterPro" id="IPR036397">
    <property type="entry name" value="RNaseH_sf"/>
</dbReference>
<dbReference type="InterPro" id="IPR041373">
    <property type="entry name" value="RT_RNaseH"/>
</dbReference>
<dbReference type="RefSeq" id="XP_029709467.2">
    <property type="nucleotide sequence ID" value="XM_029853607.2"/>
</dbReference>
<dbReference type="InterPro" id="IPR001584">
    <property type="entry name" value="Integrase_cat-core"/>
</dbReference>
<sequence length="1076" mass="124008">MQNVKNAHVVDYNSNKIKIHGMVHLVCSDPVKGRRYSADFLVVDSKLEPLLGLQSCVEFGLISRLNRVQQSGFPSAKSDFVDKFRDVFEGLGKFPGQCSIVLKENSVPTLFYRKRIPSALHDRIKTELKRMEDQGIIAYVDYPTDWVSNMQVVEKSNGGLRICLDPKALNQCIKREHYLIPTQQDLFSRLSGKRVFTVLDLSSGFWQMELDRKSSDLTTFMTPFGRFRWTRVPFGLNNAPEMFQRKMVQIFGDIEGVEIYFDDMAIAGVDEAEHDYILSQVMQRAREHNVKFNMDKLQFRTDCVKFMGNMIGNGEVHPLEKDVRAITDMPRPENVADVTRFLGLCKYLAKFIPNLSQRTANLRKLTHNDAPWDWSDAQEQEMNDILKMISDVPGLAVFDPKKPCIIQTDSSKDGLGCVLLQDNGPVAYASRTLTKSEQRWAQIEKELLAVVFACQRFHYFIYGRDFVVQSDHKPLETLIKRNIDDVTPRLQRMFLILLKYPGLSLVYTPGKSLLVADCLSRAALPETGEVQEELEHVVHALVKKACMSQDNFDLYVEKLNQDERYLRIVKYVQTTWPPYNKLDDLGQLFYKHRDELHFENGLLFKDHRLVIPTALQTTVCKWLHAPHMGTEKTLSRARTQFFWPGITNDIKEVTSNCMVCEKFRRNNQKEPLMQDPSPEYPFHRVSTDIYEYGGNDWLVLIDAYSGFICSDRLEDKTMRSVCKLFDRFFNCYGYPTVIRSDNVPFNSRECQRYANLNNISFEFSSPRYPQSNGLAEKGVAIAKNILKRCYETGEVEQFQYRVLEYNTTPVASMQLSPSQLFFGRIVKTRLPIEETLLKRSLLSENDIQQKILRKRGIQKNYYDRHAKQLPILKSGDKVLFRKNAREWHYGTVVRDVNGRSYVIRDTFGNHFRRNRRFMTRTINDEADPSEVLLEDHAMKYFANENRPRVVSPPNNAVHPRTSPCMDGSEIGPPRLVSFPESRVDTPRVESPLESCGIAPMDVSLPESGADTRRVESPLITSRNIKPEYVDGPIQQRAHNCELEPGGQPERSSIGSSRSTRSGRMVVPPDRYGQWLY</sequence>
<evidence type="ECO:0000256" key="8">
    <source>
        <dbReference type="SAM" id="MobiDB-lite"/>
    </source>
</evidence>
<accession>A0ABM1XNI2</accession>
<dbReference type="Pfam" id="PF17917">
    <property type="entry name" value="RT_RNaseH"/>
    <property type="match status" value="1"/>
</dbReference>
<dbReference type="Gene3D" id="3.10.10.10">
    <property type="entry name" value="HIV Type 1 Reverse Transcriptase, subunit A, domain 1"/>
    <property type="match status" value="1"/>
</dbReference>
<dbReference type="InterPro" id="IPR043128">
    <property type="entry name" value="Rev_trsase/Diguanyl_cyclase"/>
</dbReference>
<evidence type="ECO:0000256" key="1">
    <source>
        <dbReference type="ARBA" id="ARBA00012493"/>
    </source>
</evidence>